<keyword evidence="2" id="KW-0378">Hydrolase</keyword>
<feature type="signal peptide" evidence="4">
    <location>
        <begin position="1"/>
        <end position="23"/>
    </location>
</feature>
<feature type="domain" description="Pectinesterase catalytic" evidence="5">
    <location>
        <begin position="38"/>
        <end position="272"/>
    </location>
</feature>
<dbReference type="Gene3D" id="2.160.20.10">
    <property type="entry name" value="Single-stranded right-handed beta-helix, Pectin lyase-like"/>
    <property type="match status" value="1"/>
</dbReference>
<evidence type="ECO:0000256" key="1">
    <source>
        <dbReference type="ARBA" id="ARBA00008891"/>
    </source>
</evidence>
<reference evidence="6" key="1">
    <citation type="journal article" date="2014" name="Int. J. Syst. Evol. Microbiol.">
        <title>Complete genome sequence of Corynebacterium casei LMG S-19264T (=DSM 44701T), isolated from a smear-ripened cheese.</title>
        <authorList>
            <consortium name="US DOE Joint Genome Institute (JGI-PGF)"/>
            <person name="Walter F."/>
            <person name="Albersmeier A."/>
            <person name="Kalinowski J."/>
            <person name="Ruckert C."/>
        </authorList>
    </citation>
    <scope>NUCLEOTIDE SEQUENCE</scope>
    <source>
        <strain evidence="6">KCTC 32296</strain>
    </source>
</reference>
<keyword evidence="3" id="KW-0063">Aspartyl esterase</keyword>
<evidence type="ECO:0000313" key="7">
    <source>
        <dbReference type="Proteomes" id="UP000662572"/>
    </source>
</evidence>
<evidence type="ECO:0000313" key="6">
    <source>
        <dbReference type="EMBL" id="GGZ30659.1"/>
    </source>
</evidence>
<protein>
    <submittedName>
        <fullName evidence="6">Pectinesterase</fullName>
    </submittedName>
</protein>
<dbReference type="EMBL" id="BMZB01000001">
    <property type="protein sequence ID" value="GGZ30659.1"/>
    <property type="molecule type" value="Genomic_DNA"/>
</dbReference>
<dbReference type="Pfam" id="PF01095">
    <property type="entry name" value="Pectinesterase"/>
    <property type="match status" value="1"/>
</dbReference>
<dbReference type="InterPro" id="IPR012334">
    <property type="entry name" value="Pectin_lyas_fold"/>
</dbReference>
<dbReference type="Proteomes" id="UP000662572">
    <property type="component" value="Unassembled WGS sequence"/>
</dbReference>
<sequence length="371" mass="40101">MLLRAACLAPVLTILALAAPAMADTHYTVSPSCGEQKHCFTKVQSALDTAKADTTDQWITIKIAAGDYYEKVTISRSKIRLIGAGPDSTRLHFDAVAQTAGKYHRRNWGTPGSATLTVNADQVTIDGITIENTFDYLSNDALPDADAKKISNSQGVAVLLDIDSDRVLIRDAALIGYQDTLFANGKRAVIRDSLISGNIDFIFGNGQVLIEDSEIRTRNRAAPLATGEFHSFLLAPSTPLIQPVGIVVYRSKLTREAGVPDHSVALGRPWHPTTLFADGRYADPDAVGQASFIDCVMDAHIHPDHWTSMNGTARDGTKTAVFSPQESRFFETGSTGPGAAHRDIGITWKDALDIKAVRRHLSHGWPEASAP</sequence>
<dbReference type="PANTHER" id="PTHR31321">
    <property type="entry name" value="ACYL-COA THIOESTER HYDROLASE YBHC-RELATED"/>
    <property type="match status" value="1"/>
</dbReference>
<dbReference type="GO" id="GO:0009279">
    <property type="term" value="C:cell outer membrane"/>
    <property type="evidence" value="ECO:0007669"/>
    <property type="project" value="TreeGrafter"/>
</dbReference>
<comment type="similarity">
    <text evidence="1">Belongs to the pectinesterase family.</text>
</comment>
<dbReference type="GO" id="GO:0030599">
    <property type="term" value="F:pectinesterase activity"/>
    <property type="evidence" value="ECO:0007669"/>
    <property type="project" value="InterPro"/>
</dbReference>
<evidence type="ECO:0000256" key="3">
    <source>
        <dbReference type="ARBA" id="ARBA00023085"/>
    </source>
</evidence>
<reference evidence="6" key="2">
    <citation type="submission" date="2020-09" db="EMBL/GenBank/DDBJ databases">
        <authorList>
            <person name="Sun Q."/>
            <person name="Kim S."/>
        </authorList>
    </citation>
    <scope>NUCLEOTIDE SEQUENCE</scope>
    <source>
        <strain evidence="6">KCTC 32296</strain>
    </source>
</reference>
<dbReference type="AlphaFoldDB" id="A0A918Q3P8"/>
<accession>A0A918Q3P8</accession>
<proteinExistence type="inferred from homology"/>
<dbReference type="SUPFAM" id="SSF51126">
    <property type="entry name" value="Pectin lyase-like"/>
    <property type="match status" value="1"/>
</dbReference>
<keyword evidence="4" id="KW-0732">Signal</keyword>
<evidence type="ECO:0000256" key="2">
    <source>
        <dbReference type="ARBA" id="ARBA00022801"/>
    </source>
</evidence>
<keyword evidence="7" id="KW-1185">Reference proteome</keyword>
<comment type="caution">
    <text evidence="6">The sequence shown here is derived from an EMBL/GenBank/DDBJ whole genome shotgun (WGS) entry which is preliminary data.</text>
</comment>
<dbReference type="InterPro" id="IPR011050">
    <property type="entry name" value="Pectin_lyase_fold/virulence"/>
</dbReference>
<dbReference type="InterPro" id="IPR000070">
    <property type="entry name" value="Pectinesterase_cat"/>
</dbReference>
<evidence type="ECO:0000256" key="4">
    <source>
        <dbReference type="SAM" id="SignalP"/>
    </source>
</evidence>
<evidence type="ECO:0000259" key="5">
    <source>
        <dbReference type="Pfam" id="PF01095"/>
    </source>
</evidence>
<dbReference type="GO" id="GO:0042545">
    <property type="term" value="P:cell wall modification"/>
    <property type="evidence" value="ECO:0007669"/>
    <property type="project" value="InterPro"/>
</dbReference>
<name>A0A918Q3P8_9CAUL</name>
<gene>
    <name evidence="6" type="ORF">GCM10011273_16360</name>
</gene>
<dbReference type="PANTHER" id="PTHR31321:SF57">
    <property type="entry name" value="PECTINESTERASE 53-RELATED"/>
    <property type="match status" value="1"/>
</dbReference>
<dbReference type="RefSeq" id="WP_189485861.1">
    <property type="nucleotide sequence ID" value="NZ_BMZB01000001.1"/>
</dbReference>
<organism evidence="6 7">
    <name type="scientific">Asticcacaulis endophyticus</name>
    <dbReference type="NCBI Taxonomy" id="1395890"/>
    <lineage>
        <taxon>Bacteria</taxon>
        <taxon>Pseudomonadati</taxon>
        <taxon>Pseudomonadota</taxon>
        <taxon>Alphaproteobacteria</taxon>
        <taxon>Caulobacterales</taxon>
        <taxon>Caulobacteraceae</taxon>
        <taxon>Asticcacaulis</taxon>
    </lineage>
</organism>
<feature type="chain" id="PRO_5037988330" evidence="4">
    <location>
        <begin position="24"/>
        <end position="371"/>
    </location>
</feature>